<evidence type="ECO:0000256" key="1">
    <source>
        <dbReference type="SAM" id="MobiDB-lite"/>
    </source>
</evidence>
<dbReference type="AlphaFoldDB" id="K0RZZ9"/>
<reference evidence="3 4" key="1">
    <citation type="journal article" date="2012" name="Genome Biol.">
        <title>Genome and low-iron response of an oceanic diatom adapted to chronic iron limitation.</title>
        <authorList>
            <person name="Lommer M."/>
            <person name="Specht M."/>
            <person name="Roy A.S."/>
            <person name="Kraemer L."/>
            <person name="Andreson R."/>
            <person name="Gutowska M.A."/>
            <person name="Wolf J."/>
            <person name="Bergner S.V."/>
            <person name="Schilhabel M.B."/>
            <person name="Klostermeier U.C."/>
            <person name="Beiko R.G."/>
            <person name="Rosenstiel P."/>
            <person name="Hippler M."/>
            <person name="Laroche J."/>
        </authorList>
    </citation>
    <scope>NUCLEOTIDE SEQUENCE [LARGE SCALE GENOMIC DNA]</scope>
    <source>
        <strain evidence="3 4">CCMP1005</strain>
    </source>
</reference>
<comment type="caution">
    <text evidence="3">The sequence shown here is derived from an EMBL/GenBank/DDBJ whole genome shotgun (WGS) entry which is preliminary data.</text>
</comment>
<name>K0RZZ9_THAOC</name>
<dbReference type="InterPro" id="IPR019524">
    <property type="entry name" value="B-solenoid_diatom-type"/>
</dbReference>
<dbReference type="InterPro" id="IPR056057">
    <property type="entry name" value="DUF7640"/>
</dbReference>
<proteinExistence type="predicted"/>
<feature type="non-terminal residue" evidence="3">
    <location>
        <position position="1"/>
    </location>
</feature>
<evidence type="ECO:0000313" key="3">
    <source>
        <dbReference type="EMBL" id="EJK58620.1"/>
    </source>
</evidence>
<feature type="domain" description="DUF7640" evidence="2">
    <location>
        <begin position="216"/>
        <end position="288"/>
    </location>
</feature>
<evidence type="ECO:0000259" key="2">
    <source>
        <dbReference type="Pfam" id="PF24646"/>
    </source>
</evidence>
<accession>K0RZZ9</accession>
<dbReference type="Proteomes" id="UP000266841">
    <property type="component" value="Unassembled WGS sequence"/>
</dbReference>
<gene>
    <name evidence="3" type="ORF">THAOC_21241</name>
</gene>
<feature type="compositionally biased region" description="Acidic residues" evidence="1">
    <location>
        <begin position="13"/>
        <end position="23"/>
    </location>
</feature>
<sequence length="516" mass="54732">VGARLSPDRNTSVDEDGVNDVDESNIQQSLSEKVERVLASDDPCAGNPRCIGRNACPSDKDFIGCGSCIADHNACRDYSGIIGTNSCVALDGPDKDSSPCLGNGWLGGTPLDGRIDNQSCHALMAWDMDYIRPGFAMPSGLTMMTVAAMRFARMSGRHPTSGPTRAWETGCEDMGPGGKTDRDSCWGVEACAGKIGSISCHSELTRYNRGDFVAHDGAKACADNTGSVGNQACQGDMSCHKNEGAISNESCLGNHACFENKGSVGTRSCIAKDSCNGNTGKIGKNACTLVGSCANNDKDIPDGCPSRDQLTKCENRGATCPCGVMATSLYPVVGEGREGGGGGGDGARSGVLPPTLANTMSASHGQSLEDNHILVEICVTLSLSRIAIQHTELPIRHGPRFRHLDEGWRTGSKLTWKGRTVCCEHMLAVSPKIQKRGLAVSFMNFLADQGFFNKTAHFRKGPVMKTCYSLTLLFPGVQKEDNERALAIVLLLRFTRNSSVRDSAIGGGELVPQSTH</sequence>
<dbReference type="Pfam" id="PF24646">
    <property type="entry name" value="DUF7640"/>
    <property type="match status" value="1"/>
</dbReference>
<dbReference type="OrthoDB" id="57366at2759"/>
<keyword evidence="4" id="KW-1185">Reference proteome</keyword>
<evidence type="ECO:0000313" key="4">
    <source>
        <dbReference type="Proteomes" id="UP000266841"/>
    </source>
</evidence>
<protein>
    <recommendedName>
        <fullName evidence="2">DUF7640 domain-containing protein</fullName>
    </recommendedName>
</protein>
<dbReference type="PANTHER" id="PTHR22534">
    <property type="entry name" value="SRCR DOMAIN-CONTAINING PROTEIN"/>
    <property type="match status" value="1"/>
</dbReference>
<feature type="region of interest" description="Disordered" evidence="1">
    <location>
        <begin position="1"/>
        <end position="23"/>
    </location>
</feature>
<organism evidence="3 4">
    <name type="scientific">Thalassiosira oceanica</name>
    <name type="common">Marine diatom</name>
    <dbReference type="NCBI Taxonomy" id="159749"/>
    <lineage>
        <taxon>Eukaryota</taxon>
        <taxon>Sar</taxon>
        <taxon>Stramenopiles</taxon>
        <taxon>Ochrophyta</taxon>
        <taxon>Bacillariophyta</taxon>
        <taxon>Coscinodiscophyceae</taxon>
        <taxon>Thalassiosirophycidae</taxon>
        <taxon>Thalassiosirales</taxon>
        <taxon>Thalassiosiraceae</taxon>
        <taxon>Thalassiosira</taxon>
    </lineage>
</organism>
<dbReference type="EMBL" id="AGNL01024692">
    <property type="protein sequence ID" value="EJK58620.1"/>
    <property type="molecule type" value="Genomic_DNA"/>
</dbReference>
<dbReference type="PANTHER" id="PTHR22534:SF5">
    <property type="entry name" value="SRCR DOMAIN-CONTAINING PROTEIN"/>
    <property type="match status" value="1"/>
</dbReference>